<evidence type="ECO:0000313" key="2">
    <source>
        <dbReference type="EMBL" id="MDP9829820.1"/>
    </source>
</evidence>
<accession>A0ABT9PCX6</accession>
<reference evidence="2 3" key="1">
    <citation type="submission" date="2023-07" db="EMBL/GenBank/DDBJ databases">
        <title>Sequencing the genomes of 1000 actinobacteria strains.</title>
        <authorList>
            <person name="Klenk H.-P."/>
        </authorList>
    </citation>
    <scope>NUCLEOTIDE SEQUENCE [LARGE SCALE GENOMIC DNA]</scope>
    <source>
        <strain evidence="2 3">DSM 44388</strain>
    </source>
</reference>
<dbReference type="InterPro" id="IPR035959">
    <property type="entry name" value="RutC-like_sf"/>
</dbReference>
<dbReference type="PANTHER" id="PTHR43760">
    <property type="entry name" value="ENDORIBONUCLEASE-RELATED"/>
    <property type="match status" value="1"/>
</dbReference>
<dbReference type="EMBL" id="JAUSQZ010000001">
    <property type="protein sequence ID" value="MDP9829820.1"/>
    <property type="molecule type" value="Genomic_DNA"/>
</dbReference>
<dbReference type="Gene3D" id="3.30.1330.40">
    <property type="entry name" value="RutC-like"/>
    <property type="match status" value="1"/>
</dbReference>
<evidence type="ECO:0000313" key="3">
    <source>
        <dbReference type="Proteomes" id="UP001235712"/>
    </source>
</evidence>
<comment type="caution">
    <text evidence="2">The sequence shown here is derived from an EMBL/GenBank/DDBJ whole genome shotgun (WGS) entry which is preliminary data.</text>
</comment>
<name>A0ABT9PCX6_9ACTN</name>
<dbReference type="PANTHER" id="PTHR43760:SF1">
    <property type="entry name" value="ENDORIBONUCLEASE L-PSP_CHORISMATE MUTASE-LIKE DOMAIN-CONTAINING PROTEIN"/>
    <property type="match status" value="1"/>
</dbReference>
<dbReference type="RefSeq" id="WP_307248371.1">
    <property type="nucleotide sequence ID" value="NZ_JAUSQZ010000001.1"/>
</dbReference>
<evidence type="ECO:0000259" key="1">
    <source>
        <dbReference type="Pfam" id="PF14588"/>
    </source>
</evidence>
<dbReference type="Pfam" id="PF14588">
    <property type="entry name" value="YjgF_endoribonc"/>
    <property type="match status" value="1"/>
</dbReference>
<dbReference type="Proteomes" id="UP001235712">
    <property type="component" value="Unassembled WGS sequence"/>
</dbReference>
<organism evidence="2 3">
    <name type="scientific">Kineosporia succinea</name>
    <dbReference type="NCBI Taxonomy" id="84632"/>
    <lineage>
        <taxon>Bacteria</taxon>
        <taxon>Bacillati</taxon>
        <taxon>Actinomycetota</taxon>
        <taxon>Actinomycetes</taxon>
        <taxon>Kineosporiales</taxon>
        <taxon>Kineosporiaceae</taxon>
        <taxon>Kineosporia</taxon>
    </lineage>
</organism>
<gene>
    <name evidence="2" type="ORF">J2S57_005569</name>
</gene>
<dbReference type="InterPro" id="IPR013813">
    <property type="entry name" value="Endoribo_LPSP/chorism_mut-like"/>
</dbReference>
<feature type="domain" description="Endoribonuclease L-PSP/chorismate mutase-like" evidence="1">
    <location>
        <begin position="9"/>
        <end position="154"/>
    </location>
</feature>
<dbReference type="SUPFAM" id="SSF55298">
    <property type="entry name" value="YjgF-like"/>
    <property type="match status" value="1"/>
</dbReference>
<dbReference type="CDD" id="cd02199">
    <property type="entry name" value="YjgF_YER057c_UK114_like_1"/>
    <property type="match status" value="1"/>
</dbReference>
<proteinExistence type="predicted"/>
<protein>
    <submittedName>
        <fullName evidence="2">Enamine deaminase RidA (YjgF/YER057c/UK114 family)</fullName>
    </submittedName>
</protein>
<sequence length="158" mass="15916">MSTADQTPENRLAAAGIDLPAPVKPLANYVPATRTGNLVYTAGQLPLANGTLLAEGKVGAGVTPEQAHAAARQAAVNALAAVKGEIGELSRVVRVVKVVVFVASAPDFTAQPAVADGASSLLDVAFGEAGRHSRSAVGVCVLPRDAAVEVEIIVEVAS</sequence>
<keyword evidence="3" id="KW-1185">Reference proteome</keyword>